<evidence type="ECO:0000313" key="1">
    <source>
        <dbReference type="EMBL" id="RUL58741.1"/>
    </source>
</evidence>
<dbReference type="Proteomes" id="UP000278983">
    <property type="component" value="Unassembled WGS sequence"/>
</dbReference>
<dbReference type="EMBL" id="RYYU01000001">
    <property type="protein sequence ID" value="RUL58741.1"/>
    <property type="molecule type" value="Genomic_DNA"/>
</dbReference>
<reference evidence="1 2" key="1">
    <citation type="submission" date="2018-12" db="EMBL/GenBank/DDBJ databases">
        <title>Genome sequencing of Prevotella sp. KCOM 3155 (= JS262).</title>
        <authorList>
            <person name="Kook J.-K."/>
            <person name="Park S.-N."/>
            <person name="Lim Y.K."/>
        </authorList>
    </citation>
    <scope>NUCLEOTIDE SEQUENCE [LARGE SCALE GENOMIC DNA]</scope>
    <source>
        <strain evidence="1 2">KCOM 3155</strain>
    </source>
</reference>
<gene>
    <name evidence="1" type="ORF">EHV08_02465</name>
</gene>
<proteinExistence type="predicted"/>
<name>A0A432LHT2_9BACT</name>
<evidence type="ECO:0000313" key="2">
    <source>
        <dbReference type="Proteomes" id="UP000278983"/>
    </source>
</evidence>
<keyword evidence="2" id="KW-1185">Reference proteome</keyword>
<dbReference type="OrthoDB" id="1079023at2"/>
<sequence>MNTNEQTTQKIERFLGKIVQKFPVDSELALMTDLHIKVVQDSGELLAFDEDGNEITRCVVNQWIDNKDAGFYSEVVKVLREIIINNKDKVENLGIVKPYNFVLENDENEHVAELYVVDDDTIIIGGDLMEGLDKELDDFLNQLLAEK</sequence>
<accession>A0A432LHT2</accession>
<dbReference type="RefSeq" id="WP_126677837.1">
    <property type="nucleotide sequence ID" value="NZ_RYYU01000001.1"/>
</dbReference>
<organism evidence="1 2">
    <name type="scientific">Prevotella koreensis</name>
    <dbReference type="NCBI Taxonomy" id="2490854"/>
    <lineage>
        <taxon>Bacteria</taxon>
        <taxon>Pseudomonadati</taxon>
        <taxon>Bacteroidota</taxon>
        <taxon>Bacteroidia</taxon>
        <taxon>Bacteroidales</taxon>
        <taxon>Prevotellaceae</taxon>
        <taxon>Prevotella</taxon>
    </lineage>
</organism>
<dbReference type="AlphaFoldDB" id="A0A432LHT2"/>
<protein>
    <submittedName>
        <fullName evidence="1">Uncharacterized protein</fullName>
    </submittedName>
</protein>
<comment type="caution">
    <text evidence="1">The sequence shown here is derived from an EMBL/GenBank/DDBJ whole genome shotgun (WGS) entry which is preliminary data.</text>
</comment>